<feature type="domain" description="FMP27 SW motif-containing RBG unit" evidence="4">
    <location>
        <begin position="1234"/>
        <end position="1336"/>
    </location>
</feature>
<keyword evidence="7" id="KW-1185">Reference proteome</keyword>
<feature type="compositionally biased region" description="Low complexity" evidence="1">
    <location>
        <begin position="2795"/>
        <end position="2813"/>
    </location>
</feature>
<dbReference type="RefSeq" id="XP_024337080.1">
    <property type="nucleotide sequence ID" value="XM_024482096.1"/>
</dbReference>
<dbReference type="STRING" id="670580.A0A1X6MVN2"/>
<dbReference type="EMBL" id="KZ110600">
    <property type="protein sequence ID" value="OSX60286.1"/>
    <property type="molecule type" value="Genomic_DNA"/>
</dbReference>
<dbReference type="GeneID" id="36327046"/>
<dbReference type="InterPro" id="IPR019449">
    <property type="entry name" value="FMP27_WPPW_RBG"/>
</dbReference>
<evidence type="ECO:0000256" key="1">
    <source>
        <dbReference type="SAM" id="MobiDB-lite"/>
    </source>
</evidence>
<protein>
    <submittedName>
        <fullName evidence="6">Uncharacterized protein</fullName>
    </submittedName>
</protein>
<dbReference type="PANTHER" id="PTHR15678:SF6">
    <property type="entry name" value="BRIDGE-LIKE LIPID TRANSFER PROTEIN FAMILY MEMBER 2"/>
    <property type="match status" value="1"/>
</dbReference>
<evidence type="ECO:0000313" key="6">
    <source>
        <dbReference type="EMBL" id="OSX60286.1"/>
    </source>
</evidence>
<accession>A0A1X6MVN2</accession>
<name>A0A1X6MVN2_9APHY</name>
<proteinExistence type="predicted"/>
<dbReference type="Pfam" id="PF10344">
    <property type="entry name" value="Hobbit"/>
    <property type="match status" value="1"/>
</dbReference>
<dbReference type="InterPro" id="IPR045167">
    <property type="entry name" value="Hobbit"/>
</dbReference>
<keyword evidence="2" id="KW-0472">Membrane</keyword>
<feature type="compositionally biased region" description="Basic and acidic residues" evidence="1">
    <location>
        <begin position="3307"/>
        <end position="3321"/>
    </location>
</feature>
<evidence type="ECO:0000259" key="4">
    <source>
        <dbReference type="SMART" id="SM01215"/>
    </source>
</evidence>
<dbReference type="PANTHER" id="PTHR15678">
    <property type="entry name" value="ANTIGEN MLAA-22-RELATED"/>
    <property type="match status" value="1"/>
</dbReference>
<dbReference type="SMART" id="SM01214">
    <property type="entry name" value="Fmp27_GFWDK"/>
    <property type="match status" value="1"/>
</dbReference>
<feature type="transmembrane region" description="Helical" evidence="2">
    <location>
        <begin position="3223"/>
        <end position="3246"/>
    </location>
</feature>
<sequence length="3358" mass="373588">MALSYVSLALRLLLLSHPGEYSAWAIIVLWALRIVSLSLLFRTYVGPSILRLVSKRLQVRSVSLRSIRGIYFRAGSGTWQIERVGISYHRPSATTASRFSLVVEGLKLELAEAEDTSIIKPSLSRTKPQHLPSKSLTPRMRQMLSKAWRVLGVIYASVDPYIRPFIRSTIVGVLRVVIQALPALTHVLDFELQSAVVTLSAIPGVELAVAQVQVHTKVSLSSLGSLVIPESTLARPVQHRRFTSVADWNARLASSVRRTWDKAWGATQVTTSLSVRVKDISGTSSALALNDLLSIPSVGMVSFVDIASTEFTVSLCIDPHRAIQPHSVTTSLSLDAVNLNIDVVKYLMKALKKEDRTLDTPIDRTQPNVQPTFSPPLRPSSLESRRMTWSSPMSPGSPLREALSSASVRFGWGFGPTPARKLNRRDDAQTHISMFKAVSFNVNKLTLRHCLTPVQTDVSQVFAVTMNNLHLGGGLSHPDINSMHRQYLGSRSVPNDDLSADVYRLDFSVSSLTLDRFGSGAVVDHLQVISVDLVKIDAVVSQWPFPWVCGPTFMSGDPNSQLLAVNLELGSIRLTERLEVLQSMLANRPSPKPHSESRTLLPSVLSPLPRVAFGMKIGPVLVRLISTGTSSDEGPFALEARTDGFMTSFDSQYRFMTDKHLSNMAHDHPGLQMDFYLKCALHRTFVSVCFGSDMSEGHHPGPLPGSSSYPGENLLSLEAIEISGHGSSLGDIADELHGAVTMDVPSLFTELHCSTEAISIELWQPGVIGAVRRMARTFGGSPKPPVKRDSPQYVLDHLPFGIAASVAVGRLVVFVTGPDIAPGDELELTRGVAIHSGISFSYCAVHSRHSDRIRDLLPRSQKRLSLSLPSENIVKAVAGATVPSAMPNTRVLLGIALWDVGLRDAIATRFTADDPYCYADGDGSPASRESVRIKSIDVDVILSGMRPNGSYRPGVKDDLLITVLVSKVRGSLRLAHIYNMLLAAKTLKTLTPASPKPVSKTVAAPSTLALHFQSDLRELQVLFEFPLRSKMFARISNLRCQLLPEEAMQVKWSSLTLAVAATTLRDGREKENWEELVRLTDWRVTIPSSTRPPSLLVEGDSGRLHIPFDFVLADLILDINLTVKSSKHLIRMVAAGKYSQPPAPEAEEAKIVPDITIKVRCLTVQAADEDLESNLGLIWRAGSEASRVRLERDEAFEAKASVIRTSHGSSLTSKPGDVDPDFHFGNKHTVSVDNARQRLHQVHSVAWRSAFVKAKQTQAAREVSYAYYAARTRCEEDTFGDLVRVNPLRSIPPLFRLTFDSLSLHLIAPPSLINNVPDFLFAAGNGLPKDTEFSLLVPLHLNFTVASLRFSFREYPLPLLNIPPNTSEGSPALEFDGHVVIAEEMGTESSVEWFPAEVVPAHQGLHGAAHLSIMVPKTIMPVKTYAEPTIRVLTSGTTDFSWGVSYGAATQDLMRIIDTLSHAPRDCSPPIGFWDKSLSLIAMGAQLLAATRLPLALEGSICGRYTSAHESLKGPGAGFALCWSGNPQLLIGQPNDQNELIQVISDSMLVIIPKSEGQLHMPSISSVPFTESETSKSREPKVCAKLSSGVRFGVGFALERACGPECQECSGKPFDRKCRFFDFKPHYNVKLETKEQAPEPKSAEDSYNGFRSDFIHMSLSLTSAVHKGRRHLTQQQSSIHLSPEVFEHFWAWYHLFDGPLYARKRPVSPKLGQHLATLKYRISFEKIFISHLYVDNSRDAWADGVTPYVGVKTLIDHFQADMHQRDQESTRIIRDGPKAIHHKAFYAIEVVTKGLDLRSMLAVFEEPLKQQVRMESSPLLSNYRTKIKADPISAESLWLDADDFSKPEWAPSAPPTVYLLPAARCPQFTYFKRAVDNNESPSGGPVVRSKFGNEDTHTCYLGKEASVTQVQIALTAARIRELEHKLEHTSGQCERSHSADCYDSSHGLADERSTSVRKNIALLNSYGLHLEKIEASAAQHNYYMPSEAVSQEEWAEFDNVYQLHFPQIFMNQTIRDIMMQYYYCSRAKRGIEYHMATRSVIHHRDQTYWNSYPSSAVKFIRDQAKSALADLLHESDGPRGPVASAQAAAAAVRNFLTGDGSTGVESVSYPIMEAPGAADPLDGWSQGVSLRKSDFCLLLKPQIVLRSEATAESDADSVCVLAAVQGKMKSYNIMDDANADDPISGKVMSRNFASVTGLQTFSPSASNKSGDEYVPLEVLIDLRCENSQFDRLVPQTDASLQYDKFNRLRLRTNAASLTRSIHDANHPHDHLQNHTDLVRVHVPRFTVSANDQHFQFISNIVTKLILFSDAALKDRADKLEKMLFSYDFTNLASAADVVANMQARLRHALETRREAVQRLQGFGDDGKVEVYKIDAHIFLLADELNLIFDAIKLAQDKANEGSEQKSALLLHASSSEISWGMLDRQDQLLAKLAVRDIHFYWLSRQDSSTVNNLVVGDLQAFDGSADAEWTEILSRYDEPSSHPLVKQKLFLVADWTVLPPVGGITIYERFEITFHPMRLQIDTRVGRKIMEYVWPARRHRHNTEDEVQAFDDIPESPSAFDESSNVVIVPESPMSPRRSSWDVSPRAPRQSYDSHRLAPASPLRKLGASRSFTDLRNTMSDSMVAPKLHKTRSTDALLAFSSPSQSGSKVTEGLDRRPSARSAREIDDATVMKTRSSQKTFVWVKVNSLHLLLSIAKEDSFLCRDARIRTRALEYRNQTWSFEELVDQFIPSGRNWRGWVKMAFQQPLVPVLPVARELISKTKWISNKSHHSHTQDERPNSPSLFLPFHGRHNNTSATTSSSSTVNTPSSTTSETKRQRGISLFSRQSKSQPILAKDLTAEPEPLPEDAMEQVAAARSGRVRVLSVFKRKHTTGPRSSMDSDVSAASIVLIATLVGIAQEPSRIEKSRAHPLTRHREGDEGMMSLQGSQMDVLVPRDDREPGRVGSALSLPDSEMLQLDWDGEHHPDDIVEHLDVIDPQISTVATLTNAANAIVIPPLDFYSRKPVVVLPRRRRRKSRTNNAEKGRAEDADDDEDNLDRHVEDVLRKRDRFRRVMQGVWSFVKTPVYGFLVVFWGTALVLFLARFIDLHNDNTQDFWVEVCQQIETGLFSVTSIGLGPFRIVDTYRVCKIWYYQRKTEKLRLRAGLPELYDPNDLPDPHYDANYIPVLTEQEQIDLHYRADVVSPSWDADAPVWICGMNDLNTFFQCLLSGCMWSMNRFQRPAWTTATTLPAAFVAGIVAGFLIYWGGRKTKRVKEVMERLRMALAMERPPLDDGAERQSITMMEGASRVPEARPGDYTQTFPSEMQKTRSKDFAESEGNRVPETPLSPVTPTTPGITIVDEMTVPPASALEDDNRRW</sequence>
<feature type="region of interest" description="Disordered" evidence="1">
    <location>
        <begin position="360"/>
        <end position="400"/>
    </location>
</feature>
<dbReference type="InterPro" id="IPR019415">
    <property type="entry name" value="FMP27_SW_RBG"/>
</dbReference>
<dbReference type="SMART" id="SM01215">
    <property type="entry name" value="Fmp27_SW"/>
    <property type="match status" value="1"/>
</dbReference>
<evidence type="ECO:0000313" key="7">
    <source>
        <dbReference type="Proteomes" id="UP000194127"/>
    </source>
</evidence>
<feature type="region of interest" description="Disordered" evidence="1">
    <location>
        <begin position="3012"/>
        <end position="3034"/>
    </location>
</feature>
<dbReference type="Proteomes" id="UP000194127">
    <property type="component" value="Unassembled WGS sequence"/>
</dbReference>
<dbReference type="InterPro" id="IPR019441">
    <property type="entry name" value="FMP27/BLTP2/Hobbit_GFWDK_RBG"/>
</dbReference>
<feature type="region of interest" description="Disordered" evidence="1">
    <location>
        <begin position="3286"/>
        <end position="3338"/>
    </location>
</feature>
<keyword evidence="2" id="KW-1133">Transmembrane helix</keyword>
<dbReference type="OrthoDB" id="1562405at2759"/>
<feature type="domain" description="FMP27 WPPW motif-containing RBG unit" evidence="5">
    <location>
        <begin position="1750"/>
        <end position="2219"/>
    </location>
</feature>
<feature type="domain" description="FMP27/BLTP2/Hobbit GFWDK motif-containing RBG unit" evidence="3">
    <location>
        <begin position="1354"/>
        <end position="1497"/>
    </location>
</feature>
<reference evidence="6 7" key="1">
    <citation type="submission" date="2017-04" db="EMBL/GenBank/DDBJ databases">
        <title>Genome Sequence of the Model Brown-Rot Fungus Postia placenta SB12.</title>
        <authorList>
            <consortium name="DOE Joint Genome Institute"/>
            <person name="Gaskell J."/>
            <person name="Kersten P."/>
            <person name="Larrondo L.F."/>
            <person name="Canessa P."/>
            <person name="Martinez D."/>
            <person name="Hibbett D."/>
            <person name="Schmoll M."/>
            <person name="Kubicek C.P."/>
            <person name="Martinez A.T."/>
            <person name="Yadav J."/>
            <person name="Master E."/>
            <person name="Magnuson J.K."/>
            <person name="James T."/>
            <person name="Yaver D."/>
            <person name="Berka R."/>
            <person name="Labutti K."/>
            <person name="Lipzen A."/>
            <person name="Aerts A."/>
            <person name="Barry K."/>
            <person name="Henrissat B."/>
            <person name="Blanchette R."/>
            <person name="Grigoriev I."/>
            <person name="Cullen D."/>
        </authorList>
    </citation>
    <scope>NUCLEOTIDE SEQUENCE [LARGE SCALE GENOMIC DNA]</scope>
    <source>
        <strain evidence="6 7">MAD-698-R-SB12</strain>
    </source>
</reference>
<evidence type="ECO:0000259" key="3">
    <source>
        <dbReference type="SMART" id="SM01214"/>
    </source>
</evidence>
<dbReference type="InterPro" id="IPR021369">
    <property type="entry name" value="DUF2985"/>
</dbReference>
<feature type="region of interest" description="Disordered" evidence="1">
    <location>
        <begin position="2571"/>
        <end position="2600"/>
    </location>
</feature>
<gene>
    <name evidence="6" type="ORF">POSPLADRAFT_1066648</name>
</gene>
<feature type="transmembrane region" description="Helical" evidence="2">
    <location>
        <begin position="3066"/>
        <end position="3086"/>
    </location>
</feature>
<organism evidence="6 7">
    <name type="scientific">Postia placenta MAD-698-R-SB12</name>
    <dbReference type="NCBI Taxonomy" id="670580"/>
    <lineage>
        <taxon>Eukaryota</taxon>
        <taxon>Fungi</taxon>
        <taxon>Dikarya</taxon>
        <taxon>Basidiomycota</taxon>
        <taxon>Agaricomycotina</taxon>
        <taxon>Agaricomycetes</taxon>
        <taxon>Polyporales</taxon>
        <taxon>Adustoporiaceae</taxon>
        <taxon>Rhodonia</taxon>
    </lineage>
</organism>
<evidence type="ECO:0000259" key="5">
    <source>
        <dbReference type="SMART" id="SM01216"/>
    </source>
</evidence>
<feature type="compositionally biased region" description="Polar residues" evidence="1">
    <location>
        <begin position="363"/>
        <end position="372"/>
    </location>
</feature>
<dbReference type="Pfam" id="PF11204">
    <property type="entry name" value="DUF2985"/>
    <property type="match status" value="1"/>
</dbReference>
<evidence type="ECO:0000256" key="2">
    <source>
        <dbReference type="SAM" id="Phobius"/>
    </source>
</evidence>
<feature type="region of interest" description="Disordered" evidence="1">
    <location>
        <begin position="2640"/>
        <end position="2662"/>
    </location>
</feature>
<dbReference type="SMART" id="SM01216">
    <property type="entry name" value="Fmp27_WPPW"/>
    <property type="match status" value="1"/>
</dbReference>
<feature type="compositionally biased region" description="Basic and acidic residues" evidence="1">
    <location>
        <begin position="2652"/>
        <end position="2662"/>
    </location>
</feature>
<keyword evidence="2" id="KW-0812">Transmembrane</keyword>
<feature type="region of interest" description="Disordered" evidence="1">
    <location>
        <begin position="2768"/>
        <end position="2827"/>
    </location>
</feature>